<protein>
    <submittedName>
        <fullName evidence="5">Uncharacterized protein</fullName>
    </submittedName>
</protein>
<dbReference type="InterPro" id="IPR005225">
    <property type="entry name" value="Small_GTP-bd"/>
</dbReference>
<sequence>MSSGSRYDTIGAGGGYGYNNNAHNNPNSYNPNSYAGRSAAASRSPTTTSTSTSTKKHLLKLVILGDSGVGKTSLMNRYHSQKFTGQYKATIGADFLSKQVSIADPHTGYVRHVTLQIWDTAGQERFQSLGVAFYRGADAVALVYDVGDGRSFDHLDNWRGEFLRQVGLDEEGADFPFVLIGNKIDRPDGERQVSRQRAERWCEDAGLGRRIGGGPIPHFETSAKTSDNVDAAFLELATLAVIHAERNKEEEPRLSFAPTYRRPHERVDLRRQGSSSYNYGNGGNDCC</sequence>
<dbReference type="PROSITE" id="PS51421">
    <property type="entry name" value="RAS"/>
    <property type="match status" value="1"/>
</dbReference>
<dbReference type="Gene3D" id="3.40.50.300">
    <property type="entry name" value="P-loop containing nucleotide triphosphate hydrolases"/>
    <property type="match status" value="1"/>
</dbReference>
<evidence type="ECO:0000313" key="5">
    <source>
        <dbReference type="EMBL" id="KAL3809846.1"/>
    </source>
</evidence>
<dbReference type="PANTHER" id="PTHR47981:SF20">
    <property type="entry name" value="RAS-RELATED PROTEIN RAB-7A"/>
    <property type="match status" value="1"/>
</dbReference>
<dbReference type="InterPro" id="IPR027417">
    <property type="entry name" value="P-loop_NTPase"/>
</dbReference>
<dbReference type="AlphaFoldDB" id="A0ABD3RHC4"/>
<comment type="similarity">
    <text evidence="1">Belongs to the small GTPase superfamily. Rab family.</text>
</comment>
<feature type="region of interest" description="Disordered" evidence="4">
    <location>
        <begin position="23"/>
        <end position="53"/>
    </location>
</feature>
<dbReference type="NCBIfam" id="TIGR00231">
    <property type="entry name" value="small_GTP"/>
    <property type="match status" value="1"/>
</dbReference>
<dbReference type="Proteomes" id="UP001530377">
    <property type="component" value="Unassembled WGS sequence"/>
</dbReference>
<dbReference type="InterPro" id="IPR001806">
    <property type="entry name" value="Small_GTPase"/>
</dbReference>
<dbReference type="EMBL" id="JALLPB020000371">
    <property type="protein sequence ID" value="KAL3809846.1"/>
    <property type="molecule type" value="Genomic_DNA"/>
</dbReference>
<dbReference type="PROSITE" id="PS51420">
    <property type="entry name" value="RHO"/>
    <property type="match status" value="1"/>
</dbReference>
<keyword evidence="6" id="KW-1185">Reference proteome</keyword>
<evidence type="ECO:0000256" key="4">
    <source>
        <dbReference type="SAM" id="MobiDB-lite"/>
    </source>
</evidence>
<dbReference type="PROSITE" id="PS00675">
    <property type="entry name" value="SIGMA54_INTERACT_1"/>
    <property type="match status" value="1"/>
</dbReference>
<accession>A0ABD3RHC4</accession>
<reference evidence="5 6" key="1">
    <citation type="submission" date="2024-10" db="EMBL/GenBank/DDBJ databases">
        <title>Updated reference genomes for cyclostephanoid diatoms.</title>
        <authorList>
            <person name="Roberts W.R."/>
            <person name="Alverson A.J."/>
        </authorList>
    </citation>
    <scope>NUCLEOTIDE SEQUENCE [LARGE SCALE GENOMIC DNA]</scope>
    <source>
        <strain evidence="5 6">AJA228-03</strain>
    </source>
</reference>
<dbReference type="SMART" id="SM00176">
    <property type="entry name" value="RAN"/>
    <property type="match status" value="1"/>
</dbReference>
<dbReference type="GO" id="GO:0005525">
    <property type="term" value="F:GTP binding"/>
    <property type="evidence" value="ECO:0007669"/>
    <property type="project" value="UniProtKB-KW"/>
</dbReference>
<proteinExistence type="inferred from homology"/>
<dbReference type="SMART" id="SM00174">
    <property type="entry name" value="RHO"/>
    <property type="match status" value="1"/>
</dbReference>
<evidence type="ECO:0000256" key="3">
    <source>
        <dbReference type="ARBA" id="ARBA00023134"/>
    </source>
</evidence>
<dbReference type="SMART" id="SM00173">
    <property type="entry name" value="RAS"/>
    <property type="match status" value="1"/>
</dbReference>
<dbReference type="Pfam" id="PF00071">
    <property type="entry name" value="Ras"/>
    <property type="match status" value="1"/>
</dbReference>
<name>A0ABD3RHC4_9STRA</name>
<dbReference type="FunFam" id="3.40.50.300:FF:002897">
    <property type="entry name" value="Small GTP binding protein Rab7 putative"/>
    <property type="match status" value="1"/>
</dbReference>
<evidence type="ECO:0000256" key="1">
    <source>
        <dbReference type="ARBA" id="ARBA00006270"/>
    </source>
</evidence>
<comment type="caution">
    <text evidence="5">The sequence shown here is derived from an EMBL/GenBank/DDBJ whole genome shotgun (WGS) entry which is preliminary data.</text>
</comment>
<organism evidence="5 6">
    <name type="scientific">Cyclostephanos tholiformis</name>
    <dbReference type="NCBI Taxonomy" id="382380"/>
    <lineage>
        <taxon>Eukaryota</taxon>
        <taxon>Sar</taxon>
        <taxon>Stramenopiles</taxon>
        <taxon>Ochrophyta</taxon>
        <taxon>Bacillariophyta</taxon>
        <taxon>Coscinodiscophyceae</taxon>
        <taxon>Thalassiosirophycidae</taxon>
        <taxon>Stephanodiscales</taxon>
        <taxon>Stephanodiscaceae</taxon>
        <taxon>Cyclostephanos</taxon>
    </lineage>
</organism>
<gene>
    <name evidence="5" type="ORF">ACHAXA_009261</name>
</gene>
<keyword evidence="2" id="KW-0547">Nucleotide-binding</keyword>
<dbReference type="PANTHER" id="PTHR47981">
    <property type="entry name" value="RAB FAMILY"/>
    <property type="match status" value="1"/>
</dbReference>
<dbReference type="PROSITE" id="PS51419">
    <property type="entry name" value="RAB"/>
    <property type="match status" value="1"/>
</dbReference>
<dbReference type="SUPFAM" id="SSF52540">
    <property type="entry name" value="P-loop containing nucleoside triphosphate hydrolases"/>
    <property type="match status" value="1"/>
</dbReference>
<dbReference type="PRINTS" id="PR00449">
    <property type="entry name" value="RASTRNSFRMNG"/>
</dbReference>
<dbReference type="SMART" id="SM00175">
    <property type="entry name" value="RAB"/>
    <property type="match status" value="1"/>
</dbReference>
<dbReference type="InterPro" id="IPR025662">
    <property type="entry name" value="Sigma_54_int_dom_ATP-bd_1"/>
</dbReference>
<evidence type="ECO:0000313" key="6">
    <source>
        <dbReference type="Proteomes" id="UP001530377"/>
    </source>
</evidence>
<keyword evidence="3" id="KW-0342">GTP-binding</keyword>
<evidence type="ECO:0000256" key="2">
    <source>
        <dbReference type="ARBA" id="ARBA00022741"/>
    </source>
</evidence>